<dbReference type="OrthoDB" id="10263265at2759"/>
<evidence type="ECO:0000259" key="2">
    <source>
        <dbReference type="PROSITE" id="PS50089"/>
    </source>
</evidence>
<comment type="caution">
    <text evidence="3">The sequence shown here is derived from an EMBL/GenBank/DDBJ whole genome shotgun (WGS) entry which is preliminary data.</text>
</comment>
<evidence type="ECO:0000256" key="1">
    <source>
        <dbReference type="PROSITE-ProRule" id="PRU00175"/>
    </source>
</evidence>
<dbReference type="Pfam" id="PF09765">
    <property type="entry name" value="FANCL_d1"/>
    <property type="match status" value="1"/>
</dbReference>
<dbReference type="InterPro" id="IPR013083">
    <property type="entry name" value="Znf_RING/FYVE/PHD"/>
</dbReference>
<sequence length="411" mass="46337">MHAFPLLVQWSASPPVYHGFLTVMDRELELCIEMPKTGLERRSTSTKDNSIFHSTAGPSSTAVVPQRALSSSKGSLAGNQELWQLLEGREAQLQQKMEEAASMEDFLIELVDTLESILSSADSKEQKENSVTYWSSIMAQIDALGWDRVSHLSPDLHLAEVDLSDGSQRRHKIVVEFPPGYPVVPFKLNPLEIPTCDSDQQWEGRGQIFSVAEGVNLTSAVKQAEKQLEIFRPFWDVMQDFDSNSWVIDPERPTKADCMRRCALGNHCSIQITVDPLLPRNIPETRLFGPVASVEPVRTKLFQNSGLWDITKLPRENLEVILELADGFPSPVNVSKEDMNIECGICYSFRYDGQVPDQLCSHAKCQQPFHKVCLYEWLRSVHTTRQSFQTLFGLCPYCSETITTTVPKNMV</sequence>
<dbReference type="AlphaFoldDB" id="A0A9P3HK43"/>
<dbReference type="GO" id="GO:0061630">
    <property type="term" value="F:ubiquitin protein ligase activity"/>
    <property type="evidence" value="ECO:0007669"/>
    <property type="project" value="TreeGrafter"/>
</dbReference>
<dbReference type="CDD" id="cd16490">
    <property type="entry name" value="RING-CH-C4HC3_FANCL"/>
    <property type="match status" value="1"/>
</dbReference>
<dbReference type="GO" id="GO:0036297">
    <property type="term" value="P:interstrand cross-link repair"/>
    <property type="evidence" value="ECO:0007669"/>
    <property type="project" value="InterPro"/>
</dbReference>
<dbReference type="Gene3D" id="3.30.40.10">
    <property type="entry name" value="Zinc/RING finger domain, C3HC4 (zinc finger)"/>
    <property type="match status" value="1"/>
</dbReference>
<proteinExistence type="predicted"/>
<dbReference type="Pfam" id="PF18890">
    <property type="entry name" value="FANCL_d2"/>
    <property type="match status" value="1"/>
</dbReference>
<dbReference type="InterPro" id="IPR001841">
    <property type="entry name" value="Znf_RING"/>
</dbReference>
<keyword evidence="4" id="KW-1185">Reference proteome</keyword>
<gene>
    <name evidence="3" type="ORF">EMPS_10409</name>
</gene>
<dbReference type="GO" id="GO:0006513">
    <property type="term" value="P:protein monoubiquitination"/>
    <property type="evidence" value="ECO:0007669"/>
    <property type="project" value="TreeGrafter"/>
</dbReference>
<dbReference type="PROSITE" id="PS50089">
    <property type="entry name" value="ZF_RING_2"/>
    <property type="match status" value="1"/>
</dbReference>
<dbReference type="CDD" id="cd23786">
    <property type="entry name" value="ELF_FANCL"/>
    <property type="match status" value="1"/>
</dbReference>
<reference evidence="3" key="1">
    <citation type="submission" date="2021-11" db="EMBL/GenBank/DDBJ databases">
        <authorList>
            <person name="Herlambang A."/>
            <person name="Guo Y."/>
            <person name="Takashima Y."/>
            <person name="Nishizawa T."/>
        </authorList>
    </citation>
    <scope>NUCLEOTIDE SEQUENCE</scope>
    <source>
        <strain evidence="3">E1425</strain>
    </source>
</reference>
<reference evidence="3" key="2">
    <citation type="journal article" date="2022" name="Microbiol. Resour. Announc.">
        <title>Whole-Genome Sequence of Entomortierella parvispora E1425, a Mucoromycotan Fungus Associated with Burkholderiaceae-Related Endosymbiotic Bacteria.</title>
        <authorList>
            <person name="Herlambang A."/>
            <person name="Guo Y."/>
            <person name="Takashima Y."/>
            <person name="Narisawa K."/>
            <person name="Ohta H."/>
            <person name="Nishizawa T."/>
        </authorList>
    </citation>
    <scope>NUCLEOTIDE SEQUENCE</scope>
    <source>
        <strain evidence="3">E1425</strain>
    </source>
</reference>
<dbReference type="InterPro" id="IPR026850">
    <property type="entry name" value="FANCL_C"/>
</dbReference>
<dbReference type="InterPro" id="IPR019162">
    <property type="entry name" value="FancL_WD-rpt_cont_dom"/>
</dbReference>
<dbReference type="PANTHER" id="PTHR13206:SF0">
    <property type="entry name" value="E3 UBIQUITIN-PROTEIN LIGASE FANCL"/>
    <property type="match status" value="1"/>
</dbReference>
<dbReference type="CDD" id="cd23832">
    <property type="entry name" value="DRWD-C_FANCL"/>
    <property type="match status" value="1"/>
</dbReference>
<dbReference type="Pfam" id="PF11793">
    <property type="entry name" value="FANCL_C"/>
    <property type="match status" value="1"/>
</dbReference>
<dbReference type="PANTHER" id="PTHR13206">
    <property type="entry name" value="UBIQUITIN LIGASE PROTEIN PHF9 FANCONI ANEMIA GROUP L PROTEIN"/>
    <property type="match status" value="1"/>
</dbReference>
<dbReference type="GO" id="GO:0043240">
    <property type="term" value="C:Fanconi anaemia nuclear complex"/>
    <property type="evidence" value="ECO:0007669"/>
    <property type="project" value="InterPro"/>
</dbReference>
<keyword evidence="1" id="KW-0479">Metal-binding</keyword>
<accession>A0A9P3HK43</accession>
<name>A0A9P3HK43_9FUNG</name>
<protein>
    <submittedName>
        <fullName evidence="3">E3 ubiquitin-protein ligase FANCL</fullName>
    </submittedName>
</protein>
<keyword evidence="1" id="KW-0863">Zinc-finger</keyword>
<dbReference type="InterPro" id="IPR016135">
    <property type="entry name" value="UBQ-conjugating_enzyme/RWD"/>
</dbReference>
<evidence type="ECO:0000313" key="4">
    <source>
        <dbReference type="Proteomes" id="UP000827284"/>
    </source>
</evidence>
<dbReference type="InterPro" id="IPR026848">
    <property type="entry name" value="Fancl"/>
</dbReference>
<dbReference type="InterPro" id="IPR043003">
    <property type="entry name" value="FANCL_d3_sf"/>
</dbReference>
<feature type="domain" description="RING-type" evidence="2">
    <location>
        <begin position="343"/>
        <end position="399"/>
    </location>
</feature>
<dbReference type="Pfam" id="PF18891">
    <property type="entry name" value="FANCL_d3"/>
    <property type="match status" value="1"/>
</dbReference>
<organism evidence="3 4">
    <name type="scientific">Entomortierella parvispora</name>
    <dbReference type="NCBI Taxonomy" id="205924"/>
    <lineage>
        <taxon>Eukaryota</taxon>
        <taxon>Fungi</taxon>
        <taxon>Fungi incertae sedis</taxon>
        <taxon>Mucoromycota</taxon>
        <taxon>Mortierellomycotina</taxon>
        <taxon>Mortierellomycetes</taxon>
        <taxon>Mortierellales</taxon>
        <taxon>Mortierellaceae</taxon>
        <taxon>Entomortierella</taxon>
    </lineage>
</organism>
<dbReference type="Gene3D" id="3.10.110.10">
    <property type="entry name" value="Ubiquitin Conjugating Enzyme"/>
    <property type="match status" value="1"/>
</dbReference>
<keyword evidence="1" id="KW-0862">Zinc</keyword>
<dbReference type="InterPro" id="IPR043898">
    <property type="entry name" value="FANCL_d2"/>
</dbReference>
<dbReference type="EMBL" id="BQFW01000014">
    <property type="protein sequence ID" value="GJJ78050.1"/>
    <property type="molecule type" value="Genomic_DNA"/>
</dbReference>
<dbReference type="GO" id="GO:0008270">
    <property type="term" value="F:zinc ion binding"/>
    <property type="evidence" value="ECO:0007669"/>
    <property type="project" value="UniProtKB-KW"/>
</dbReference>
<dbReference type="Gene3D" id="3.10.110.20">
    <property type="entry name" value="RWD domain-like"/>
    <property type="match status" value="1"/>
</dbReference>
<dbReference type="InterPro" id="IPR044037">
    <property type="entry name" value="FANCL_d3"/>
</dbReference>
<dbReference type="Proteomes" id="UP000827284">
    <property type="component" value="Unassembled WGS sequence"/>
</dbReference>
<evidence type="ECO:0000313" key="3">
    <source>
        <dbReference type="EMBL" id="GJJ78050.1"/>
    </source>
</evidence>
<dbReference type="CDD" id="cd23831">
    <property type="entry name" value="DRWD-N_FANCL"/>
    <property type="match status" value="1"/>
</dbReference>
<dbReference type="SMART" id="SM01197">
    <property type="entry name" value="FANCL_C"/>
    <property type="match status" value="1"/>
</dbReference>
<dbReference type="SUPFAM" id="SSF57850">
    <property type="entry name" value="RING/U-box"/>
    <property type="match status" value="1"/>
</dbReference>